<dbReference type="PATRIC" id="fig|28229.3.peg.467"/>
<dbReference type="Gene3D" id="1.10.132.90">
    <property type="match status" value="1"/>
</dbReference>
<evidence type="ECO:0000256" key="1">
    <source>
        <dbReference type="SAM" id="MobiDB-lite"/>
    </source>
</evidence>
<name>A0A099L3U7_COLPS</name>
<feature type="region of interest" description="Disordered" evidence="1">
    <location>
        <begin position="1"/>
        <end position="33"/>
    </location>
</feature>
<feature type="compositionally biased region" description="Low complexity" evidence="1">
    <location>
        <begin position="1"/>
        <end position="12"/>
    </location>
</feature>
<dbReference type="AlphaFoldDB" id="A0A099L3U7"/>
<proteinExistence type="predicted"/>
<evidence type="ECO:0000259" key="2">
    <source>
        <dbReference type="Pfam" id="PF18433"/>
    </source>
</evidence>
<evidence type="ECO:0000313" key="4">
    <source>
        <dbReference type="Proteomes" id="UP000029868"/>
    </source>
</evidence>
<dbReference type="OrthoDB" id="7366224at2"/>
<sequence length="205" mass="22277">MSSSINSNSTFSQDVRSLAKVQDKTDKQPMGQQVSELAHEKKMTEVQEPIYVSQKKQLNAAIIESSLKFSNTIGDQPLSLVLKTALQGINEALKAGGVESNVEDAFESGVDFSPEATAERIVAFSTQFLASYREQHPEMGEEESLTAFVDIISGGIEQGFAEAKDILGGLNVFAGDIATNIDKTYQLVQDGLQSFIDAFSEIDEE</sequence>
<comment type="caution">
    <text evidence="3">The sequence shown here is derived from an EMBL/GenBank/DDBJ whole genome shotgun (WGS) entry which is preliminary data.</text>
</comment>
<dbReference type="EMBL" id="JQEC01000004">
    <property type="protein sequence ID" value="KGJ96842.1"/>
    <property type="molecule type" value="Genomic_DNA"/>
</dbReference>
<accession>A0A099L3U7</accession>
<dbReference type="InterPro" id="IPR041651">
    <property type="entry name" value="DUF5610"/>
</dbReference>
<organism evidence="3 4">
    <name type="scientific">Colwellia psychrerythraea</name>
    <name type="common">Vibrio psychroerythus</name>
    <dbReference type="NCBI Taxonomy" id="28229"/>
    <lineage>
        <taxon>Bacteria</taxon>
        <taxon>Pseudomonadati</taxon>
        <taxon>Pseudomonadota</taxon>
        <taxon>Gammaproteobacteria</taxon>
        <taxon>Alteromonadales</taxon>
        <taxon>Colwelliaceae</taxon>
        <taxon>Colwellia</taxon>
    </lineage>
</organism>
<protein>
    <recommendedName>
        <fullName evidence="2">DUF5610 domain-containing protein</fullName>
    </recommendedName>
</protein>
<evidence type="ECO:0000313" key="3">
    <source>
        <dbReference type="EMBL" id="KGJ96842.1"/>
    </source>
</evidence>
<reference evidence="3 4" key="1">
    <citation type="submission" date="2014-08" db="EMBL/GenBank/DDBJ databases">
        <title>Genomic and Phenotypic Diversity of Colwellia psychrerythraea strains from Disparate Marine Basins.</title>
        <authorList>
            <person name="Techtmann S.M."/>
            <person name="Stelling S.C."/>
            <person name="Utturkar S.M."/>
            <person name="Alshibli N."/>
            <person name="Harris A."/>
            <person name="Brown S.D."/>
            <person name="Hazen T.C."/>
        </authorList>
    </citation>
    <scope>NUCLEOTIDE SEQUENCE [LARGE SCALE GENOMIC DNA]</scope>
    <source>
        <strain evidence="3 4">GAB14E</strain>
    </source>
</reference>
<feature type="domain" description="DUF5610" evidence="2">
    <location>
        <begin position="76"/>
        <end position="195"/>
    </location>
</feature>
<gene>
    <name evidence="3" type="ORF">GAB14E_1310</name>
</gene>
<dbReference type="Proteomes" id="UP000029868">
    <property type="component" value="Unassembled WGS sequence"/>
</dbReference>
<dbReference type="RefSeq" id="WP_033080634.1">
    <property type="nucleotide sequence ID" value="NZ_JQEC01000004.1"/>
</dbReference>
<dbReference type="Pfam" id="PF18433">
    <property type="entry name" value="DUF5610"/>
    <property type="match status" value="1"/>
</dbReference>